<dbReference type="Gene3D" id="3.40.50.300">
    <property type="entry name" value="P-loop containing nucleotide triphosphate hydrolases"/>
    <property type="match status" value="1"/>
</dbReference>
<dbReference type="Pfam" id="PF13238">
    <property type="entry name" value="AAA_18"/>
    <property type="match status" value="1"/>
</dbReference>
<accession>A0A895YD10</accession>
<dbReference type="AlphaFoldDB" id="A0A895YD10"/>
<protein>
    <submittedName>
        <fullName evidence="1">AAA family ATPase</fullName>
    </submittedName>
</protein>
<dbReference type="EMBL" id="CP070499">
    <property type="protein sequence ID" value="QSB13249.1"/>
    <property type="molecule type" value="Genomic_DNA"/>
</dbReference>
<gene>
    <name evidence="1" type="ORF">JQS43_16635</name>
</gene>
<dbReference type="RefSeq" id="WP_239675329.1">
    <property type="nucleotide sequence ID" value="NZ_CP070499.1"/>
</dbReference>
<dbReference type="Proteomes" id="UP000662857">
    <property type="component" value="Chromosome"/>
</dbReference>
<dbReference type="PRINTS" id="PR01100">
    <property type="entry name" value="SHIKIMTKNASE"/>
</dbReference>
<dbReference type="InterPro" id="IPR027417">
    <property type="entry name" value="P-loop_NTPase"/>
</dbReference>
<sequence length="176" mass="19206">MKRVLLTGMSGTGKSTLVAELVARGYRAVDVDHPDFSQSVSAPREELTGLGRGQDWVWREDRVGELLAAAGSGPLFIAGCAPNQVKFYPQFDHIVLLTAPAEVMVERLTTRTNNSFGKDPDQLSHTLALKEAIEPLLRRGAGLVIDTARPLEQIVTELLHHTEAVGRPARHRAHNG</sequence>
<proteinExistence type="predicted"/>
<evidence type="ECO:0000313" key="2">
    <source>
        <dbReference type="Proteomes" id="UP000662857"/>
    </source>
</evidence>
<organism evidence="1 2">
    <name type="scientific">Natronosporangium hydrolyticum</name>
    <dbReference type="NCBI Taxonomy" id="2811111"/>
    <lineage>
        <taxon>Bacteria</taxon>
        <taxon>Bacillati</taxon>
        <taxon>Actinomycetota</taxon>
        <taxon>Actinomycetes</taxon>
        <taxon>Micromonosporales</taxon>
        <taxon>Micromonosporaceae</taxon>
        <taxon>Natronosporangium</taxon>
    </lineage>
</organism>
<name>A0A895YD10_9ACTN</name>
<evidence type="ECO:0000313" key="1">
    <source>
        <dbReference type="EMBL" id="QSB13249.1"/>
    </source>
</evidence>
<reference evidence="1" key="1">
    <citation type="submission" date="2021-02" db="EMBL/GenBank/DDBJ databases">
        <title>Natrosporangium hydrolyticum gen. nov., sp. nov, a haloalkaliphilic actinobacterium from a soda solonchak soil.</title>
        <authorList>
            <person name="Sorokin D.Y."/>
            <person name="Khijniak T.V."/>
            <person name="Zakharycheva A.P."/>
            <person name="Boueva O.V."/>
            <person name="Ariskina E.V."/>
            <person name="Hahnke R.L."/>
            <person name="Bunk B."/>
            <person name="Sproer C."/>
            <person name="Schumann P."/>
            <person name="Evtushenko L.I."/>
            <person name="Kublanov I.V."/>
        </authorList>
    </citation>
    <scope>NUCLEOTIDE SEQUENCE</scope>
    <source>
        <strain evidence="1">DSM 106523</strain>
    </source>
</reference>
<keyword evidence="2" id="KW-1185">Reference proteome</keyword>
<dbReference type="SUPFAM" id="SSF52540">
    <property type="entry name" value="P-loop containing nucleoside triphosphate hydrolases"/>
    <property type="match status" value="1"/>
</dbReference>
<dbReference type="KEGG" id="nhy:JQS43_16635"/>